<proteinExistence type="predicted"/>
<comment type="caution">
    <text evidence="1">The sequence shown here is derived from an EMBL/GenBank/DDBJ whole genome shotgun (WGS) entry which is preliminary data.</text>
</comment>
<accession>A0ABU7Z0I6</accession>
<keyword evidence="2" id="KW-1185">Reference proteome</keyword>
<dbReference type="Proteomes" id="UP001355056">
    <property type="component" value="Unassembled WGS sequence"/>
</dbReference>
<name>A0ABU7Z0I6_9GAMM</name>
<evidence type="ECO:0000313" key="2">
    <source>
        <dbReference type="Proteomes" id="UP001355056"/>
    </source>
</evidence>
<sequence>MAVMPRRIRATVEERAMRTYQGLLLLLSFGIGGFASAAEPADPASSNLEIAGIGQPIDASALERLRGGDESIVENDIRVDGEVVGNSADHIISGANLIDGGAFGNAAGVSTVIQNSGSNVLIQNAMIVNVQFGPPGS</sequence>
<evidence type="ECO:0000313" key="1">
    <source>
        <dbReference type="EMBL" id="MEG3184687.1"/>
    </source>
</evidence>
<dbReference type="RefSeq" id="WP_332617452.1">
    <property type="nucleotide sequence ID" value="NZ_JAXGFP010000006.1"/>
</dbReference>
<protein>
    <submittedName>
        <fullName evidence="1">Uncharacterized protein</fullName>
    </submittedName>
</protein>
<dbReference type="EMBL" id="JAXGFP010000006">
    <property type="protein sequence ID" value="MEG3184687.1"/>
    <property type="molecule type" value="Genomic_DNA"/>
</dbReference>
<reference evidence="1 2" key="1">
    <citation type="journal article" date="2016" name="Int. J. Syst. Evol. Microbiol.">
        <title>Lysobacter erysipheiresistens sp. nov., an antagonist of powdery mildew, isolated from tobacco-cultivated soil.</title>
        <authorList>
            <person name="Xie B."/>
            <person name="Li T."/>
            <person name="Lin X."/>
            <person name="Wang C.J."/>
            <person name="Chen Y.J."/>
            <person name="Liu W.J."/>
            <person name="Zhao Z.W."/>
        </authorList>
    </citation>
    <scope>NUCLEOTIDE SEQUENCE [LARGE SCALE GENOMIC DNA]</scope>
    <source>
        <strain evidence="1 2">RS-LYSO-3</strain>
    </source>
</reference>
<gene>
    <name evidence="1" type="ORF">SNE34_11765</name>
</gene>
<organism evidence="1 2">
    <name type="scientific">Novilysobacter erysipheiresistens</name>
    <dbReference type="NCBI Taxonomy" id="1749332"/>
    <lineage>
        <taxon>Bacteria</taxon>
        <taxon>Pseudomonadati</taxon>
        <taxon>Pseudomonadota</taxon>
        <taxon>Gammaproteobacteria</taxon>
        <taxon>Lysobacterales</taxon>
        <taxon>Lysobacteraceae</taxon>
        <taxon>Novilysobacter</taxon>
    </lineage>
</organism>